<accession>A0A8S3TAZ3</accession>
<comment type="caution">
    <text evidence="1">The sequence shown here is derived from an EMBL/GenBank/DDBJ whole genome shotgun (WGS) entry which is preliminary data.</text>
</comment>
<name>A0A8S3TAZ3_MYTED</name>
<evidence type="ECO:0000313" key="2">
    <source>
        <dbReference type="Proteomes" id="UP000683360"/>
    </source>
</evidence>
<keyword evidence="2" id="KW-1185">Reference proteome</keyword>
<dbReference type="AlphaFoldDB" id="A0A8S3TAZ3"/>
<dbReference type="SUPFAM" id="SSF63829">
    <property type="entry name" value="Calcium-dependent phosphotriesterase"/>
    <property type="match status" value="1"/>
</dbReference>
<dbReference type="EMBL" id="CAJPWZ010002090">
    <property type="protein sequence ID" value="CAG2230668.1"/>
    <property type="molecule type" value="Genomic_DNA"/>
</dbReference>
<reference evidence="1" key="1">
    <citation type="submission" date="2021-03" db="EMBL/GenBank/DDBJ databases">
        <authorList>
            <person name="Bekaert M."/>
        </authorList>
    </citation>
    <scope>NUCLEOTIDE SEQUENCE</scope>
</reference>
<sequence length="184" mass="20910">MGCVMLPNGNLLMANNTKEHQLIEYSYTGEHVRDIRVSDKPYRIAVIDLNRIVVTYGDACFMEIINNNTFKVEKKINLRKSCLGVSHKEGDFTWYIAKFESDCFNFLYDLTVDTSQNVYVIGTSTNSLTLIQNDGRDSITLMTESDELLAPQAVCFDEDTNTLLIGNRKYSIVQSSLMLKTTHL</sequence>
<dbReference type="OrthoDB" id="6066359at2759"/>
<dbReference type="Gene3D" id="2.120.10.30">
    <property type="entry name" value="TolB, C-terminal domain"/>
    <property type="match status" value="1"/>
</dbReference>
<evidence type="ECO:0000313" key="1">
    <source>
        <dbReference type="EMBL" id="CAG2230668.1"/>
    </source>
</evidence>
<protein>
    <submittedName>
        <fullName evidence="1">Uncharacterized protein</fullName>
    </submittedName>
</protein>
<proteinExistence type="predicted"/>
<organism evidence="1 2">
    <name type="scientific">Mytilus edulis</name>
    <name type="common">Blue mussel</name>
    <dbReference type="NCBI Taxonomy" id="6550"/>
    <lineage>
        <taxon>Eukaryota</taxon>
        <taxon>Metazoa</taxon>
        <taxon>Spiralia</taxon>
        <taxon>Lophotrochozoa</taxon>
        <taxon>Mollusca</taxon>
        <taxon>Bivalvia</taxon>
        <taxon>Autobranchia</taxon>
        <taxon>Pteriomorphia</taxon>
        <taxon>Mytilida</taxon>
        <taxon>Mytiloidea</taxon>
        <taxon>Mytilidae</taxon>
        <taxon>Mytilinae</taxon>
        <taxon>Mytilus</taxon>
    </lineage>
</organism>
<dbReference type="Proteomes" id="UP000683360">
    <property type="component" value="Unassembled WGS sequence"/>
</dbReference>
<dbReference type="InterPro" id="IPR011042">
    <property type="entry name" value="6-blade_b-propeller_TolB-like"/>
</dbReference>
<gene>
    <name evidence="1" type="ORF">MEDL_43494</name>
</gene>